<keyword evidence="2" id="KW-1185">Reference proteome</keyword>
<name>X5HJN8_9RICK</name>
<evidence type="ECO:0000313" key="1">
    <source>
        <dbReference type="EMBL" id="AHX11309.1"/>
    </source>
</evidence>
<proteinExistence type="predicted"/>
<accession>X5HJN8</accession>
<sequence>MLHSLGVFVIQLYTKFSLCLHYLLYPIDPTQEFFFSMTSSIDNIDESKVISFVRTPALLLHFSEYVLAKPNIVEKFVIEQNDENVDIIFLLLLIKAFVEFKKGCSCLVAEIMLGCAQFDDKTVKEQSFFTGKEGYISEHLLGNIAKEFFLNSNSAAENRGYSNFVDFFEDACKETSKFLAIFETKRVVVTVFLGVLIALSKRQSPEVIIEKRDTSEAVKKLHEFYDAIAEELSFEEFYFFYRYCILRGLSPIALPVKIKKIAKSVPLIGSLLACVKRAVLWFRRFT</sequence>
<reference evidence="1 2" key="1">
    <citation type="submission" date="2014-03" db="EMBL/GenBank/DDBJ databases">
        <title>Sequencing and Comparison of Genomes and Transcriptome Profiles of Human Ehrlichiosis Agents.</title>
        <authorList>
            <person name="Lin M."/>
            <person name="Daugherty S.C."/>
            <person name="Nagaraj S."/>
            <person name="Cheng Z."/>
            <person name="Xiong Q."/>
            <person name="Lin F.-Y."/>
            <person name="Sengamalay N."/>
            <person name="Ott S."/>
            <person name="Godinez A."/>
            <person name="Tallon L.J."/>
            <person name="Sadzewicz L."/>
            <person name="Fraser C.M."/>
            <person name="Dunning Hotopp J.C."/>
            <person name="Rikihisa Y."/>
        </authorList>
    </citation>
    <scope>NUCLEOTIDE SEQUENCE [LARGE SCALE GENOMIC DNA]</scope>
    <source>
        <strain evidence="1 2">Oregon</strain>
    </source>
</reference>
<evidence type="ECO:0000313" key="2">
    <source>
        <dbReference type="Proteomes" id="UP000023755"/>
    </source>
</evidence>
<gene>
    <name evidence="1" type="ORF">NHE_0357</name>
</gene>
<dbReference type="HOGENOM" id="CLU_972637_0_0_5"/>
<dbReference type="Proteomes" id="UP000023755">
    <property type="component" value="Chromosome"/>
</dbReference>
<dbReference type="KEGG" id="nhm:NHE_0357"/>
<protein>
    <submittedName>
        <fullName evidence="1">Uncharacterized protein</fullName>
    </submittedName>
</protein>
<dbReference type="AlphaFoldDB" id="X5HJN8"/>
<dbReference type="EMBL" id="CP007481">
    <property type="protein sequence ID" value="AHX11309.1"/>
    <property type="molecule type" value="Genomic_DNA"/>
</dbReference>
<dbReference type="STRING" id="1286528.NHE_0357"/>
<organism evidence="1 2">
    <name type="scientific">Neorickettsia helminthoeca str. Oregon</name>
    <dbReference type="NCBI Taxonomy" id="1286528"/>
    <lineage>
        <taxon>Bacteria</taxon>
        <taxon>Pseudomonadati</taxon>
        <taxon>Pseudomonadota</taxon>
        <taxon>Alphaproteobacteria</taxon>
        <taxon>Rickettsiales</taxon>
        <taxon>Anaplasmataceae</taxon>
        <taxon>Neorickettsia</taxon>
    </lineage>
</organism>